<evidence type="ECO:0000256" key="2">
    <source>
        <dbReference type="ARBA" id="ARBA00022857"/>
    </source>
</evidence>
<dbReference type="InterPro" id="IPR020471">
    <property type="entry name" value="AKR"/>
</dbReference>
<dbReference type="PANTHER" id="PTHR43827">
    <property type="entry name" value="2,5-DIKETO-D-GLUCONIC ACID REDUCTASE"/>
    <property type="match status" value="1"/>
</dbReference>
<dbReference type="GO" id="GO:0016616">
    <property type="term" value="F:oxidoreductase activity, acting on the CH-OH group of donors, NAD or NADP as acceptor"/>
    <property type="evidence" value="ECO:0007669"/>
    <property type="project" value="UniProtKB-ARBA"/>
</dbReference>
<accession>A0A2S7MWW9</accession>
<comment type="caution">
    <text evidence="8">The sequence shown here is derived from an EMBL/GenBank/DDBJ whole genome shotgun (WGS) entry which is preliminary data.</text>
</comment>
<sequence>MKTIKTRVRLNNRVEMPQFGLGVYKAENGMEVTNAVEAAIQAGYTLIDTASFYQNESGVGAGVKNSGINREDIFITSKVWNTDQGYESTLNAFQKTLKELDVEYLDLYLIHWPVEGRFLDTWRAFEKLYEEGYIKAAGVSNFQIHHLEKLLANSSLVPAVNQVELHPRLTQIELRNYCSEKKIQVESWSPLGRGNLLKEPTIEYVAKKYGKTPAQVIIRWHLQNELVVIPKSVTPERIVENANVFDFVLSQEDMNVLNQLNMNERFGQHPDHFKF</sequence>
<feature type="site" description="Lowers pKa of active site Tyr" evidence="6">
    <location>
        <position position="78"/>
    </location>
</feature>
<keyword evidence="9" id="KW-1185">Reference proteome</keyword>
<dbReference type="Pfam" id="PF00248">
    <property type="entry name" value="Aldo_ket_red"/>
    <property type="match status" value="1"/>
</dbReference>
<dbReference type="RefSeq" id="WP_104850422.1">
    <property type="nucleotide sequence ID" value="NZ_PKOZ01000012.1"/>
</dbReference>
<evidence type="ECO:0000256" key="3">
    <source>
        <dbReference type="ARBA" id="ARBA00023002"/>
    </source>
</evidence>
<gene>
    <name evidence="8" type="ORF">CYL18_15410</name>
</gene>
<comment type="similarity">
    <text evidence="1">Belongs to the aldo/keto reductase family.</text>
</comment>
<evidence type="ECO:0000256" key="5">
    <source>
        <dbReference type="PIRSR" id="PIRSR000097-2"/>
    </source>
</evidence>
<evidence type="ECO:0000256" key="4">
    <source>
        <dbReference type="PIRSR" id="PIRSR000097-1"/>
    </source>
</evidence>
<evidence type="ECO:0000313" key="8">
    <source>
        <dbReference type="EMBL" id="PQD94255.1"/>
    </source>
</evidence>
<dbReference type="InterPro" id="IPR018170">
    <property type="entry name" value="Aldo/ket_reductase_CS"/>
</dbReference>
<dbReference type="InterPro" id="IPR023210">
    <property type="entry name" value="NADP_OxRdtase_dom"/>
</dbReference>
<dbReference type="PROSITE" id="PS00063">
    <property type="entry name" value="ALDOKETO_REDUCTASE_3"/>
    <property type="match status" value="1"/>
</dbReference>
<dbReference type="FunFam" id="3.20.20.100:FF:000015">
    <property type="entry name" value="Oxidoreductase, aldo/keto reductase family"/>
    <property type="match status" value="1"/>
</dbReference>
<evidence type="ECO:0000256" key="1">
    <source>
        <dbReference type="ARBA" id="ARBA00007905"/>
    </source>
</evidence>
<feature type="domain" description="NADP-dependent oxidoreductase" evidence="7">
    <location>
        <begin position="29"/>
        <end position="261"/>
    </location>
</feature>
<feature type="active site" description="Proton donor" evidence="4">
    <location>
        <position position="53"/>
    </location>
</feature>
<dbReference type="SUPFAM" id="SSF51430">
    <property type="entry name" value="NAD(P)-linked oxidoreductase"/>
    <property type="match status" value="1"/>
</dbReference>
<dbReference type="PRINTS" id="PR00069">
    <property type="entry name" value="ALDKETRDTASE"/>
</dbReference>
<evidence type="ECO:0000256" key="6">
    <source>
        <dbReference type="PIRSR" id="PIRSR000097-3"/>
    </source>
</evidence>
<reference evidence="8 9" key="1">
    <citation type="submission" date="2017-12" db="EMBL/GenBank/DDBJ databases">
        <title>Taxonomic description and draft genome of Pradoshia cofamensis Gen. nov., sp. nov., a thermotolerant bacillale isolated from anterior gut of earthworm Eisenia fetida.</title>
        <authorList>
            <person name="Saha T."/>
            <person name="Chakraborty R."/>
        </authorList>
    </citation>
    <scope>NUCLEOTIDE SEQUENCE [LARGE SCALE GENOMIC DNA]</scope>
    <source>
        <strain evidence="8 9">EAG3</strain>
    </source>
</reference>
<dbReference type="Gene3D" id="3.20.20.100">
    <property type="entry name" value="NADP-dependent oxidoreductase domain"/>
    <property type="match status" value="1"/>
</dbReference>
<evidence type="ECO:0000259" key="7">
    <source>
        <dbReference type="Pfam" id="PF00248"/>
    </source>
</evidence>
<name>A0A2S7MWW9_9BACI</name>
<dbReference type="InterPro" id="IPR036812">
    <property type="entry name" value="NAD(P)_OxRdtase_dom_sf"/>
</dbReference>
<dbReference type="AlphaFoldDB" id="A0A2S7MWW9"/>
<dbReference type="EMBL" id="PKOZ01000012">
    <property type="protein sequence ID" value="PQD94255.1"/>
    <property type="molecule type" value="Genomic_DNA"/>
</dbReference>
<keyword evidence="2" id="KW-0521">NADP</keyword>
<keyword evidence="3" id="KW-0560">Oxidoreductase</keyword>
<organism evidence="8 9">
    <name type="scientific">Pradoshia eiseniae</name>
    <dbReference type="NCBI Taxonomy" id="2064768"/>
    <lineage>
        <taxon>Bacteria</taxon>
        <taxon>Bacillati</taxon>
        <taxon>Bacillota</taxon>
        <taxon>Bacilli</taxon>
        <taxon>Bacillales</taxon>
        <taxon>Bacillaceae</taxon>
        <taxon>Pradoshia</taxon>
    </lineage>
</organism>
<dbReference type="PANTHER" id="PTHR43827:SF3">
    <property type="entry name" value="NADP-DEPENDENT OXIDOREDUCTASE DOMAIN-CONTAINING PROTEIN"/>
    <property type="match status" value="1"/>
</dbReference>
<proteinExistence type="inferred from homology"/>
<dbReference type="OrthoDB" id="9804790at2"/>
<protein>
    <submittedName>
        <fullName evidence="8">Aldo/keto reductase</fullName>
    </submittedName>
</protein>
<feature type="binding site" evidence="5">
    <location>
        <position position="111"/>
    </location>
    <ligand>
        <name>substrate</name>
    </ligand>
</feature>
<dbReference type="Proteomes" id="UP000239663">
    <property type="component" value="Unassembled WGS sequence"/>
</dbReference>
<evidence type="ECO:0000313" key="9">
    <source>
        <dbReference type="Proteomes" id="UP000239663"/>
    </source>
</evidence>
<dbReference type="PIRSF" id="PIRSF000097">
    <property type="entry name" value="AKR"/>
    <property type="match status" value="1"/>
</dbReference>